<accession>A0A1I5SQT8</accession>
<dbReference type="SUPFAM" id="SSF53850">
    <property type="entry name" value="Periplasmic binding protein-like II"/>
    <property type="match status" value="1"/>
</dbReference>
<feature type="region of interest" description="Disordered" evidence="6">
    <location>
        <begin position="27"/>
        <end position="55"/>
    </location>
</feature>
<evidence type="ECO:0000256" key="2">
    <source>
        <dbReference type="ARBA" id="ARBA00022729"/>
    </source>
</evidence>
<dbReference type="AlphaFoldDB" id="A0A1I5SQT8"/>
<evidence type="ECO:0000256" key="3">
    <source>
        <dbReference type="ARBA" id="ARBA00023136"/>
    </source>
</evidence>
<dbReference type="InterPro" id="IPR050490">
    <property type="entry name" value="Bact_solute-bd_prot1"/>
</dbReference>
<evidence type="ECO:0000256" key="1">
    <source>
        <dbReference type="ARBA" id="ARBA00022475"/>
    </source>
</evidence>
<proteinExistence type="predicted"/>
<keyword evidence="4" id="KW-0564">Palmitate</keyword>
<evidence type="ECO:0000256" key="6">
    <source>
        <dbReference type="SAM" id="MobiDB-lite"/>
    </source>
</evidence>
<dbReference type="EMBL" id="FOXR01000003">
    <property type="protein sequence ID" value="SFP73164.1"/>
    <property type="molecule type" value="Genomic_DNA"/>
</dbReference>
<evidence type="ECO:0000256" key="4">
    <source>
        <dbReference type="ARBA" id="ARBA00023139"/>
    </source>
</evidence>
<dbReference type="STRING" id="937334.SAMN05444406_10316"/>
<protein>
    <submittedName>
        <fullName evidence="7">ABC-type glycerol-3-phosphate transport system, substrate-binding protein</fullName>
    </submittedName>
</protein>
<name>A0A1I5SQT8_9FIRM</name>
<keyword evidence="2" id="KW-0732">Signal</keyword>
<dbReference type="PANTHER" id="PTHR43649">
    <property type="entry name" value="ARABINOSE-BINDING PROTEIN-RELATED"/>
    <property type="match status" value="1"/>
</dbReference>
<evidence type="ECO:0000313" key="8">
    <source>
        <dbReference type="Proteomes" id="UP000198577"/>
    </source>
</evidence>
<dbReference type="InterPro" id="IPR006059">
    <property type="entry name" value="SBP"/>
</dbReference>
<evidence type="ECO:0000313" key="7">
    <source>
        <dbReference type="EMBL" id="SFP73164.1"/>
    </source>
</evidence>
<dbReference type="Pfam" id="PF01547">
    <property type="entry name" value="SBP_bac_1"/>
    <property type="match status" value="1"/>
</dbReference>
<dbReference type="RefSeq" id="WP_092281895.1">
    <property type="nucleotide sequence ID" value="NZ_FOXR01000003.1"/>
</dbReference>
<dbReference type="Gene3D" id="3.40.190.10">
    <property type="entry name" value="Periplasmic binding protein-like II"/>
    <property type="match status" value="2"/>
</dbReference>
<evidence type="ECO:0000256" key="5">
    <source>
        <dbReference type="ARBA" id="ARBA00023288"/>
    </source>
</evidence>
<organism evidence="7 8">
    <name type="scientific">Caldicoprobacter faecalis</name>
    <dbReference type="NCBI Taxonomy" id="937334"/>
    <lineage>
        <taxon>Bacteria</taxon>
        <taxon>Bacillati</taxon>
        <taxon>Bacillota</taxon>
        <taxon>Clostridia</taxon>
        <taxon>Caldicoprobacterales</taxon>
        <taxon>Caldicoprobacteraceae</taxon>
        <taxon>Caldicoprobacter</taxon>
    </lineage>
</organism>
<dbReference type="PROSITE" id="PS51257">
    <property type="entry name" value="PROKAR_LIPOPROTEIN"/>
    <property type="match status" value="1"/>
</dbReference>
<reference evidence="7 8" key="1">
    <citation type="submission" date="2016-10" db="EMBL/GenBank/DDBJ databases">
        <authorList>
            <person name="de Groot N.N."/>
        </authorList>
    </citation>
    <scope>NUCLEOTIDE SEQUENCE [LARGE SCALE GENOMIC DNA]</scope>
    <source>
        <strain evidence="7 8">DSM 20678</strain>
    </source>
</reference>
<dbReference type="OrthoDB" id="2644263at2"/>
<keyword evidence="8" id="KW-1185">Reference proteome</keyword>
<keyword evidence="1" id="KW-1003">Cell membrane</keyword>
<keyword evidence="5" id="KW-0449">Lipoprotein</keyword>
<dbReference type="Proteomes" id="UP000198577">
    <property type="component" value="Unassembled WGS sequence"/>
</dbReference>
<gene>
    <name evidence="7" type="ORF">SAMN05444406_10316</name>
</gene>
<feature type="compositionally biased region" description="Basic and acidic residues" evidence="6">
    <location>
        <begin position="27"/>
        <end position="39"/>
    </location>
</feature>
<keyword evidence="3" id="KW-0472">Membrane</keyword>
<sequence>MKGFRKIAVLLTVFIMLVSIFSGCSKDKTNDKVSTETEQHATTPSEETNEGEEKNDTLFKETFKFSYMGSIWGDHPQEGNPIFDELMKRTNTEIEFQWYPAANYADKVSVTLASGNIPDMIAGASIPTLINEGAIIPLDELLEKHGQNILNSLKEEDYFHVRQVVDGKIYHIPFILDFDPAYAMQIRKDWLENVGIEKIPETWDEWKAAWRAFKEQDANGDGDPTNEIPYAGDIYSLLPAFGINVANKIGFTLDAEGNYTLMYELPEFKLFLEEMRALYKEGLLDKEFATRGTFVNNPELEKVAQANLAGSMMTWAANTRTTTEVLREIDPKATLIGVKPIQGPQGKRGIPSRVRVSGGAAITVAAEDKAENIIKFFNYVFSEEGIRLMSYGIEGVHHEIVDGKPVLKAPYNESFAEFRKAGLNFTPFPHLFTEDAYMQVLLGGKTYEEISEPMKLFYDALYVGKEYFFTPIPVLNTKAYTEYQAQIFPKLEGLLAQCITGEISIEEFYSEYEKLKAVGLQEILNEGREAWKMLTK</sequence>
<dbReference type="PANTHER" id="PTHR43649:SF33">
    <property type="entry name" value="POLYGALACTURONAN_RHAMNOGALACTURONAN-BINDING PROTEIN YTCQ"/>
    <property type="match status" value="1"/>
</dbReference>